<evidence type="ECO:0000256" key="1">
    <source>
        <dbReference type="SAM" id="Coils"/>
    </source>
</evidence>
<feature type="domain" description="YhaN AAA" evidence="2">
    <location>
        <begin position="1"/>
        <end position="208"/>
    </location>
</feature>
<proteinExistence type="predicted"/>
<feature type="coiled-coil region" evidence="1">
    <location>
        <begin position="388"/>
        <end position="415"/>
    </location>
</feature>
<evidence type="ECO:0000313" key="3">
    <source>
        <dbReference type="EMBL" id="MEB4590674.1"/>
    </source>
</evidence>
<dbReference type="InterPro" id="IPR027417">
    <property type="entry name" value="P-loop_NTPase"/>
</dbReference>
<protein>
    <submittedName>
        <fullName evidence="3">AAA family ATPase</fullName>
    </submittedName>
</protein>
<organism evidence="3 4">
    <name type="scientific">Candidatus Thiothrix phosphatis</name>
    <dbReference type="NCBI Taxonomy" id="3112415"/>
    <lineage>
        <taxon>Bacteria</taxon>
        <taxon>Pseudomonadati</taxon>
        <taxon>Pseudomonadota</taxon>
        <taxon>Gammaproteobacteria</taxon>
        <taxon>Thiotrichales</taxon>
        <taxon>Thiotrichaceae</taxon>
        <taxon>Thiothrix</taxon>
    </lineage>
</organism>
<feature type="coiled-coil region" evidence="1">
    <location>
        <begin position="575"/>
        <end position="619"/>
    </location>
</feature>
<dbReference type="InterPro" id="IPR038734">
    <property type="entry name" value="YhaN_AAA"/>
</dbReference>
<sequence length="958" mass="106093">MRIDRLDLLAYGGFTDKTLDLSHGSQGLHLIYGDNEAGKSTALRAIIAWLFGIPMRTTDNYRHEHAQLRIGGKLRLANGQSLEFIRRKGSKGTLLASDGNAPLDDAVLAPFLPNGVDETLFSKLYGIDHERLEAGGRELLNQSGDLGQALFGAALGVASPRIVLQGLQAEADELYKPKASKPVVNQALAGFKEAHKRTKECTLPVGEWTGLQTGLVDTLAGIAQIETQIQANSREKSRLQRLQRVRGPLAERHSTRQQLADLAQVQLLPEDFEAQYQTAASKQQTASEARDKARVRLAGLQADIQALDMHDELLVREAEILDIYKQLGAVEKTLKDRPQQDGQRRLLRNEARNLLQAVHSGLDIDEAAKQLRPLLKNKSRVGELARQHGLLAQRRETAKRNLQEADEEKRQVLQQLAVLPASPVDVRALKTAVAAVRRQGDLEGRLSAARKLAAESQLAAEDDFRRLGRFAGSMEALAQTAMPLPATLDDFEQQLQESADTLRNYANRQQELAAERAQAGRELEALLLHSDAPTLAQLQASRTARDQLWRRIRQHYIDGGQTAAPAAEAGLPTLYEQQRDEADHLADRLRLEAEQVAKRNGLETRLQTLAARLEQLQQAWDAIHAIQQRQQQDWESVWQPLQVEAGTPREMKQWLNRVDKVLSGIRAAKEQQSHAINLAGEYDFHQAAIAAHLAGFDPALDPQGMGLGAMLAICEQRIEQEEQLANRQQQLQAALADADSRIARTQESNRLIAEDLSVWGQEWLQAIEGLGVKADAYPEYAVETLTQLEAFFHKFDAATEKHNRIYGMDIVERDFEQQVFAFVDEIGRDKGGHSASILATQLHQDLNKAREAKAKLEKIREAEKAEQETIREAEVTFASAAAQLASLKALAGVENEAALLKASEDSRHKRTLQHKLAALEQELMRNGDGLSLDGLEQEAAAADTDALEPSLMAVSPPM</sequence>
<feature type="coiled-coil region" evidence="1">
    <location>
        <begin position="488"/>
        <end position="522"/>
    </location>
</feature>
<name>A0ABU6CX33_9GAMM</name>
<dbReference type="RefSeq" id="WP_324694037.1">
    <property type="nucleotide sequence ID" value="NZ_JAYMYJ010000051.1"/>
</dbReference>
<dbReference type="PANTHER" id="PTHR41259">
    <property type="entry name" value="DOUBLE-STRAND BREAK REPAIR RAD50 ATPASE, PUTATIVE-RELATED"/>
    <property type="match status" value="1"/>
</dbReference>
<comment type="caution">
    <text evidence="3">The sequence shown here is derived from an EMBL/GenBank/DDBJ whole genome shotgun (WGS) entry which is preliminary data.</text>
</comment>
<evidence type="ECO:0000313" key="4">
    <source>
        <dbReference type="Proteomes" id="UP001308005"/>
    </source>
</evidence>
<keyword evidence="1" id="KW-0175">Coiled coil</keyword>
<feature type="coiled-coil region" evidence="1">
    <location>
        <begin position="839"/>
        <end position="876"/>
    </location>
</feature>
<dbReference type="Gene3D" id="3.40.50.300">
    <property type="entry name" value="P-loop containing nucleotide triphosphate hydrolases"/>
    <property type="match status" value="1"/>
</dbReference>
<accession>A0ABU6CX33</accession>
<dbReference type="EMBL" id="JAYMYJ010000051">
    <property type="protein sequence ID" value="MEB4590674.1"/>
    <property type="molecule type" value="Genomic_DNA"/>
</dbReference>
<gene>
    <name evidence="3" type="ORF">VSS37_06765</name>
</gene>
<dbReference type="Proteomes" id="UP001308005">
    <property type="component" value="Unassembled WGS sequence"/>
</dbReference>
<dbReference type="Pfam" id="PF13514">
    <property type="entry name" value="AAA_27"/>
    <property type="match status" value="1"/>
</dbReference>
<dbReference type="SUPFAM" id="SSF52540">
    <property type="entry name" value="P-loop containing nucleoside triphosphate hydrolases"/>
    <property type="match status" value="1"/>
</dbReference>
<evidence type="ECO:0000259" key="2">
    <source>
        <dbReference type="Pfam" id="PF13514"/>
    </source>
</evidence>
<dbReference type="PANTHER" id="PTHR41259:SF1">
    <property type="entry name" value="DOUBLE-STRAND BREAK REPAIR RAD50 ATPASE, PUTATIVE-RELATED"/>
    <property type="match status" value="1"/>
</dbReference>
<reference evidence="4" key="1">
    <citation type="submission" date="2023-07" db="EMBL/GenBank/DDBJ databases">
        <title>The carbon used by Thiothrix.</title>
        <authorList>
            <person name="Chen L."/>
        </authorList>
    </citation>
    <scope>NUCLEOTIDE SEQUENCE [LARGE SCALE GENOMIC DNA]</scope>
</reference>
<keyword evidence="4" id="KW-1185">Reference proteome</keyword>
<feature type="coiled-coil region" evidence="1">
    <location>
        <begin position="711"/>
        <end position="748"/>
    </location>
</feature>